<dbReference type="InterPro" id="IPR017850">
    <property type="entry name" value="Alkaline_phosphatase_core_sf"/>
</dbReference>
<accession>X0VED5</accession>
<dbReference type="AlphaFoldDB" id="X0VED5"/>
<dbReference type="GO" id="GO:0005737">
    <property type="term" value="C:cytoplasm"/>
    <property type="evidence" value="ECO:0007669"/>
    <property type="project" value="TreeGrafter"/>
</dbReference>
<feature type="domain" description="Sulfatase N-terminal" evidence="3">
    <location>
        <begin position="1"/>
        <end position="262"/>
    </location>
</feature>
<keyword evidence="1" id="KW-0479">Metal-binding</keyword>
<comment type="caution">
    <text evidence="4">The sequence shown here is derived from an EMBL/GenBank/DDBJ whole genome shotgun (WGS) entry which is preliminary data.</text>
</comment>
<evidence type="ECO:0000256" key="1">
    <source>
        <dbReference type="ARBA" id="ARBA00022723"/>
    </source>
</evidence>
<evidence type="ECO:0000313" key="4">
    <source>
        <dbReference type="EMBL" id="GAG09602.1"/>
    </source>
</evidence>
<evidence type="ECO:0000256" key="2">
    <source>
        <dbReference type="ARBA" id="ARBA00022801"/>
    </source>
</evidence>
<dbReference type="InterPro" id="IPR000917">
    <property type="entry name" value="Sulfatase_N"/>
</dbReference>
<feature type="non-terminal residue" evidence="4">
    <location>
        <position position="263"/>
    </location>
</feature>
<evidence type="ECO:0000259" key="3">
    <source>
        <dbReference type="Pfam" id="PF00884"/>
    </source>
</evidence>
<dbReference type="SUPFAM" id="SSF53649">
    <property type="entry name" value="Alkaline phosphatase-like"/>
    <property type="match status" value="1"/>
</dbReference>
<dbReference type="Pfam" id="PF00884">
    <property type="entry name" value="Sulfatase"/>
    <property type="match status" value="1"/>
</dbReference>
<organism evidence="4">
    <name type="scientific">marine sediment metagenome</name>
    <dbReference type="NCBI Taxonomy" id="412755"/>
    <lineage>
        <taxon>unclassified sequences</taxon>
        <taxon>metagenomes</taxon>
        <taxon>ecological metagenomes</taxon>
    </lineage>
</organism>
<feature type="non-terminal residue" evidence="4">
    <location>
        <position position="1"/>
    </location>
</feature>
<keyword evidence="2" id="KW-0378">Hydrolase</keyword>
<reference evidence="4" key="1">
    <citation type="journal article" date="2014" name="Front. Microbiol.">
        <title>High frequency of phylogenetically diverse reductive dehalogenase-homologous genes in deep subseafloor sedimentary metagenomes.</title>
        <authorList>
            <person name="Kawai M."/>
            <person name="Futagami T."/>
            <person name="Toyoda A."/>
            <person name="Takaki Y."/>
            <person name="Nishi S."/>
            <person name="Hori S."/>
            <person name="Arai W."/>
            <person name="Tsubouchi T."/>
            <person name="Morono Y."/>
            <person name="Uchiyama I."/>
            <person name="Ito T."/>
            <person name="Fujiyama A."/>
            <person name="Inagaki F."/>
            <person name="Takami H."/>
        </authorList>
    </citation>
    <scope>NUCLEOTIDE SEQUENCE</scope>
    <source>
        <strain evidence="4">Expedition CK06-06</strain>
    </source>
</reference>
<dbReference type="GO" id="GO:0008484">
    <property type="term" value="F:sulfuric ester hydrolase activity"/>
    <property type="evidence" value="ECO:0007669"/>
    <property type="project" value="TreeGrafter"/>
</dbReference>
<proteinExistence type="predicted"/>
<dbReference type="PANTHER" id="PTHR45953:SF1">
    <property type="entry name" value="IDURONATE 2-SULFATASE"/>
    <property type="match status" value="1"/>
</dbReference>
<gene>
    <name evidence="4" type="ORF">S01H1_46648</name>
</gene>
<protein>
    <recommendedName>
        <fullName evidence="3">Sulfatase N-terminal domain-containing protein</fullName>
    </recommendedName>
</protein>
<name>X0VED5_9ZZZZ</name>
<sequence>NVILFTTDQHRGDYLGIAGHPLMETPNLDAWANHGLYFPNAYTEIPSTTGARRVLHMGKGSYHCGAIGYLGAEWDEKQSIAWMMAQAGYHCINVGWRNMNPRRKLYGYHNVICHDLRKGEDDYMDWLEQQVGPEAMERGHGSDANGWIGRPWHLEERLHPTVWTVDVALDQIAKRDPTKPFFIWVSHLRPHSPYDPPQFYWDMYINEDIPEPPIGDWCEEYRDIELRPDRTAWAGELTPAQTRRCRAGYMGCISHIDYEMGRL</sequence>
<dbReference type="PANTHER" id="PTHR45953">
    <property type="entry name" value="IDURONATE 2-SULFATASE"/>
    <property type="match status" value="1"/>
</dbReference>
<dbReference type="GO" id="GO:0046872">
    <property type="term" value="F:metal ion binding"/>
    <property type="evidence" value="ECO:0007669"/>
    <property type="project" value="UniProtKB-KW"/>
</dbReference>
<dbReference type="Gene3D" id="3.40.720.10">
    <property type="entry name" value="Alkaline Phosphatase, subunit A"/>
    <property type="match status" value="1"/>
</dbReference>
<dbReference type="EMBL" id="BARS01029877">
    <property type="protein sequence ID" value="GAG09602.1"/>
    <property type="molecule type" value="Genomic_DNA"/>
</dbReference>